<evidence type="ECO:0000313" key="3">
    <source>
        <dbReference type="Proteomes" id="UP000199345"/>
    </source>
</evidence>
<proteinExistence type="predicted"/>
<evidence type="ECO:0000313" key="2">
    <source>
        <dbReference type="EMBL" id="SET23516.1"/>
    </source>
</evidence>
<keyword evidence="3" id="KW-1185">Reference proteome</keyword>
<keyword evidence="1" id="KW-0812">Transmembrane</keyword>
<dbReference type="EMBL" id="FOIA01000016">
    <property type="protein sequence ID" value="SET23516.1"/>
    <property type="molecule type" value="Genomic_DNA"/>
</dbReference>
<gene>
    <name evidence="2" type="ORF">SAMN05216326_11652</name>
</gene>
<reference evidence="3" key="1">
    <citation type="submission" date="2016-10" db="EMBL/GenBank/DDBJ databases">
        <authorList>
            <person name="Varghese N."/>
            <person name="Submissions S."/>
        </authorList>
    </citation>
    <scope>NUCLEOTIDE SEQUENCE [LARGE SCALE GENOMIC DNA]</scope>
    <source>
        <strain evidence="3">Nm71</strain>
    </source>
</reference>
<keyword evidence="1" id="KW-1133">Transmembrane helix</keyword>
<keyword evidence="1" id="KW-0472">Membrane</keyword>
<organism evidence="2 3">
    <name type="scientific">Nitrosomonas marina</name>
    <dbReference type="NCBI Taxonomy" id="917"/>
    <lineage>
        <taxon>Bacteria</taxon>
        <taxon>Pseudomonadati</taxon>
        <taxon>Pseudomonadota</taxon>
        <taxon>Betaproteobacteria</taxon>
        <taxon>Nitrosomonadales</taxon>
        <taxon>Nitrosomonadaceae</taxon>
        <taxon>Nitrosomonas</taxon>
    </lineage>
</organism>
<evidence type="ECO:0000256" key="1">
    <source>
        <dbReference type="SAM" id="Phobius"/>
    </source>
</evidence>
<dbReference type="AlphaFoldDB" id="A0A1I0CV56"/>
<name>A0A1I0CV56_9PROT</name>
<dbReference type="Proteomes" id="UP000199345">
    <property type="component" value="Unassembled WGS sequence"/>
</dbReference>
<accession>A0A1I0CV56</accession>
<sequence>MNFSTPETTRLKRSISLPLLIFFGIGTMVGGGFYALVGKVAGIAGVYAPLSILVAGRPPTKYLNTSNRSAKRQSIQLKR</sequence>
<evidence type="ECO:0008006" key="4">
    <source>
        <dbReference type="Google" id="ProtNLM"/>
    </source>
</evidence>
<feature type="transmembrane region" description="Helical" evidence="1">
    <location>
        <begin position="15"/>
        <end position="37"/>
    </location>
</feature>
<protein>
    <recommendedName>
        <fullName evidence="4">Amino acid permease</fullName>
    </recommendedName>
</protein>